<organism evidence="14 15">
    <name type="scientific">Trichoplax adhaerens</name>
    <name type="common">Trichoplax reptans</name>
    <dbReference type="NCBI Taxonomy" id="10228"/>
    <lineage>
        <taxon>Eukaryota</taxon>
        <taxon>Metazoa</taxon>
        <taxon>Placozoa</taxon>
        <taxon>Uniplacotomia</taxon>
        <taxon>Trichoplacea</taxon>
        <taxon>Trichoplacidae</taxon>
        <taxon>Trichoplax</taxon>
    </lineage>
</organism>
<keyword evidence="7" id="KW-0496">Mitochondrion</keyword>
<dbReference type="eggNOG" id="KOG0718">
    <property type="taxonomic scope" value="Eukaryota"/>
</dbReference>
<protein>
    <recommendedName>
        <fullName evidence="12">DnaJ homolog subfamily C member 11</fullName>
    </recommendedName>
</protein>
<dbReference type="OrthoDB" id="18010at2759"/>
<dbReference type="GO" id="GO:0005741">
    <property type="term" value="C:mitochondrial outer membrane"/>
    <property type="evidence" value="ECO:0007669"/>
    <property type="project" value="UniProtKB-SubCell"/>
</dbReference>
<evidence type="ECO:0000256" key="5">
    <source>
        <dbReference type="ARBA" id="ARBA00022990"/>
    </source>
</evidence>
<dbReference type="CDD" id="cd06257">
    <property type="entry name" value="DnaJ"/>
    <property type="match status" value="1"/>
</dbReference>
<keyword evidence="9" id="KW-0143">Chaperone</keyword>
<dbReference type="FunFam" id="1.10.287.110:FF:000027">
    <property type="entry name" value="DnaJ (Hsp40) homolog, subfamily C, member 11"/>
    <property type="match status" value="1"/>
</dbReference>
<evidence type="ECO:0000256" key="6">
    <source>
        <dbReference type="ARBA" id="ARBA00023054"/>
    </source>
</evidence>
<dbReference type="InterPro" id="IPR055225">
    <property type="entry name" value="DNAJC11-like_beta-barrel"/>
</dbReference>
<proteinExistence type="inferred from homology"/>
<dbReference type="PhylomeDB" id="B3S076"/>
<dbReference type="Pfam" id="PF22774">
    <property type="entry name" value="DNAJC11_beta-barrel"/>
    <property type="match status" value="1"/>
</dbReference>
<dbReference type="RefSeq" id="XP_002113865.1">
    <property type="nucleotide sequence ID" value="XM_002113829.1"/>
</dbReference>
<keyword evidence="15" id="KW-1185">Reference proteome</keyword>
<dbReference type="InterPro" id="IPR001623">
    <property type="entry name" value="DnaJ_domain"/>
</dbReference>
<dbReference type="PANTHER" id="PTHR44157:SF1">
    <property type="entry name" value="DNAJ HOMOLOG SUBFAMILY C MEMBER 11"/>
    <property type="match status" value="1"/>
</dbReference>
<accession>B3S076</accession>
<dbReference type="AlphaFoldDB" id="B3S076"/>
<dbReference type="EMBL" id="DS985246">
    <property type="protein sequence ID" value="EDV24339.1"/>
    <property type="molecule type" value="Genomic_DNA"/>
</dbReference>
<evidence type="ECO:0000256" key="4">
    <source>
        <dbReference type="ARBA" id="ARBA00022787"/>
    </source>
</evidence>
<gene>
    <name evidence="14" type="ORF">TRIADDRAFT_27061</name>
</gene>
<dbReference type="STRING" id="10228.B3S076"/>
<dbReference type="InterPro" id="IPR024586">
    <property type="entry name" value="DnaJ-like_C11_C"/>
</dbReference>
<dbReference type="SUPFAM" id="SSF46565">
    <property type="entry name" value="Chaperone J-domain"/>
    <property type="match status" value="1"/>
</dbReference>
<dbReference type="InterPro" id="IPR052243">
    <property type="entry name" value="Mito_inner_membrane_organizer"/>
</dbReference>
<evidence type="ECO:0000313" key="14">
    <source>
        <dbReference type="EMBL" id="EDV24339.1"/>
    </source>
</evidence>
<dbReference type="Gene3D" id="1.10.287.110">
    <property type="entry name" value="DnaJ domain"/>
    <property type="match status" value="1"/>
</dbReference>
<name>B3S076_TRIAD</name>
<dbReference type="SMART" id="SM00271">
    <property type="entry name" value="DnaJ"/>
    <property type="match status" value="1"/>
</dbReference>
<dbReference type="PRINTS" id="PR00625">
    <property type="entry name" value="JDOMAIN"/>
</dbReference>
<dbReference type="Proteomes" id="UP000009022">
    <property type="component" value="Unassembled WGS sequence"/>
</dbReference>
<dbReference type="InParanoid" id="B3S076"/>
<evidence type="ECO:0000313" key="15">
    <source>
        <dbReference type="Proteomes" id="UP000009022"/>
    </source>
</evidence>
<evidence type="ECO:0000256" key="2">
    <source>
        <dbReference type="ARBA" id="ARBA00004318"/>
    </source>
</evidence>
<dbReference type="Pfam" id="PF11875">
    <property type="entry name" value="DnaJ-like_C11_C"/>
    <property type="match status" value="1"/>
</dbReference>
<keyword evidence="4" id="KW-1000">Mitochondrion outer membrane</keyword>
<evidence type="ECO:0000256" key="3">
    <source>
        <dbReference type="ARBA" id="ARBA00022553"/>
    </source>
</evidence>
<evidence type="ECO:0000256" key="10">
    <source>
        <dbReference type="ARBA" id="ARBA00056707"/>
    </source>
</evidence>
<dbReference type="HOGENOM" id="CLU_019611_2_0_1"/>
<evidence type="ECO:0000259" key="13">
    <source>
        <dbReference type="PROSITE" id="PS50076"/>
    </source>
</evidence>
<evidence type="ECO:0000256" key="8">
    <source>
        <dbReference type="ARBA" id="ARBA00023136"/>
    </source>
</evidence>
<keyword evidence="8" id="KW-0472">Membrane</keyword>
<dbReference type="PROSITE" id="PS50076">
    <property type="entry name" value="DNAJ_2"/>
    <property type="match status" value="1"/>
</dbReference>
<dbReference type="GeneID" id="6754698"/>
<feature type="domain" description="J" evidence="13">
    <location>
        <begin position="17"/>
        <end position="85"/>
    </location>
</feature>
<evidence type="ECO:0000256" key="11">
    <source>
        <dbReference type="ARBA" id="ARBA00061668"/>
    </source>
</evidence>
<comment type="similarity">
    <text evidence="11">Belongs to the DNAJC11 family.</text>
</comment>
<dbReference type="FunCoup" id="B3S076">
    <property type="interactions" value="2489"/>
</dbReference>
<evidence type="ECO:0000256" key="9">
    <source>
        <dbReference type="ARBA" id="ARBA00023186"/>
    </source>
</evidence>
<evidence type="ECO:0000256" key="1">
    <source>
        <dbReference type="ARBA" id="ARBA00004294"/>
    </source>
</evidence>
<dbReference type="CTD" id="6754698"/>
<dbReference type="KEGG" id="tad:TRIADDRAFT_27061"/>
<dbReference type="Pfam" id="PF00226">
    <property type="entry name" value="DnaJ"/>
    <property type="match status" value="1"/>
</dbReference>
<keyword evidence="3" id="KW-0597">Phosphoprotein</keyword>
<comment type="function">
    <text evidence="10">Required for mitochondrial inner membrane organization. Seems to function through its association with the MICOS complex and the mitochondrial outer membrane sorting assembly machinery (SAM) complex.</text>
</comment>
<reference evidence="14 15" key="1">
    <citation type="journal article" date="2008" name="Nature">
        <title>The Trichoplax genome and the nature of placozoans.</title>
        <authorList>
            <person name="Srivastava M."/>
            <person name="Begovic E."/>
            <person name="Chapman J."/>
            <person name="Putnam N.H."/>
            <person name="Hellsten U."/>
            <person name="Kawashima T."/>
            <person name="Kuo A."/>
            <person name="Mitros T."/>
            <person name="Salamov A."/>
            <person name="Carpenter M.L."/>
            <person name="Signorovitch A.Y."/>
            <person name="Moreno M.A."/>
            <person name="Kamm K."/>
            <person name="Grimwood J."/>
            <person name="Schmutz J."/>
            <person name="Shapiro H."/>
            <person name="Grigoriev I.V."/>
            <person name="Buss L.W."/>
            <person name="Schierwater B."/>
            <person name="Dellaporta S.L."/>
            <person name="Rokhsar D.S."/>
        </authorList>
    </citation>
    <scope>NUCLEOTIDE SEQUENCE [LARGE SCALE GENOMIC DNA]</scope>
    <source>
        <strain evidence="14 15">Grell-BS-1999</strain>
    </source>
</reference>
<dbReference type="OMA" id="QLDKHTM"/>
<keyword evidence="6" id="KW-0175">Coiled coil</keyword>
<comment type="subcellular location">
    <subcellularLocation>
        <location evidence="2">Mitochondrion membrane</location>
        <topology evidence="2">Peripheral membrane protein</topology>
    </subcellularLocation>
    <subcellularLocation>
        <location evidence="1">Mitochondrion outer membrane</location>
    </subcellularLocation>
</comment>
<evidence type="ECO:0000256" key="12">
    <source>
        <dbReference type="ARBA" id="ARBA00074359"/>
    </source>
</evidence>
<dbReference type="PANTHER" id="PTHR44157">
    <property type="entry name" value="DNAJ HOMOLOG SUBFAMILY C MEMBER 11"/>
    <property type="match status" value="1"/>
</dbReference>
<sequence>MAEDFQEKIDPNSDHSEYYAILNVRRDASPEELRTAYRRMCVVYHPDKHADPTKKQIAEELFAKLHNAYRVLSDPNKRQIYDIYGEAGLEAGWEVVSRKRTPAEIYADFERLKETRDKQKLEERTNPKGTFSIGIDATDLFNRYDDGYDGIEREMPNIEVREMEISQAIDFPVTVNNTVTLSGALASRNGIGGGNALLTFRNRIATGWHEVEVGAGNGILFNVGGCRYIGKHSHSVVKLNSQITNGYLRPGLTAMFVQQLDSHTIGYLTWRAGIQSSINTTVVHDDGTNQVVVGLQVGFADTFLMARYVRRFQSESRLFAEARYGLLSMALIYGAETKVTKHSLLSAAVSVSVPRGITLKLKVTRGTQTYKLPIYLSEEVDRTIVFYATVVPLLTYWTVQSLIIKPFIARMKREEDKYNAETRAETRRKAKREAESAIKLMEESYNRSVDSERSKGGLIIVRAWFGKLLSSSREDINKIIDVTIPLQCQVKDSRLIIPEGEKNEILGFYDPCPGEEKMLRIEYEFRLISHEVTINEKEALRVPKQCKYSLLSVR</sequence>
<keyword evidence="5" id="KW-0007">Acetylation</keyword>
<evidence type="ECO:0000256" key="7">
    <source>
        <dbReference type="ARBA" id="ARBA00023128"/>
    </source>
</evidence>
<dbReference type="InterPro" id="IPR036869">
    <property type="entry name" value="J_dom_sf"/>
</dbReference>
<dbReference type="GO" id="GO:0042407">
    <property type="term" value="P:cristae formation"/>
    <property type="evidence" value="ECO:0000318"/>
    <property type="project" value="GO_Central"/>
</dbReference>